<keyword evidence="5" id="KW-0998">Cell outer membrane</keyword>
<sequence length="456" mass="50399">MSIINRLIYFVLGGALLCWSAGCRDYVEVSPIGKRALVNTGDYQQLLYNTTDFQPSASFPAYASDDYGVSDANFEANMNKVQGAVYSWAVSFVGEGDDPDWSRFYKQIYVCNQIIEGVPGSAGGTAAQKERIRAEALVHRAYAYLILVNSYAKHYNKATAATDPGVPVLLKPDLYASLNRASVQAVYDQLKADLEVAIPALPDHAIINMVPSATAAYGLLARAALYMADYPNAARYADSALARQSTLLDLRKYVDNVIALPLLYQDPEVMLAKEVRAMGQVYALHPALVQLFTAGDLRYSIFTADGSAYAWAPFTGRGFWRPMLTTTGAWTGPGVAEMMLIRAECDARDGKTAEALALLKALRVNRFTADAYTDLAAATPEQALRLVLEERRRELMGTGLRWFDQKRLNLEPAFATTLTRTYLGKTYTLEPNSNRYVFPIATTYIQFNPEISQNPR</sequence>
<dbReference type="AlphaFoldDB" id="A0A1G7LN21"/>
<dbReference type="EMBL" id="FNBN01000002">
    <property type="protein sequence ID" value="SDF50764.1"/>
    <property type="molecule type" value="Genomic_DNA"/>
</dbReference>
<evidence type="ECO:0000256" key="1">
    <source>
        <dbReference type="ARBA" id="ARBA00004442"/>
    </source>
</evidence>
<dbReference type="OrthoDB" id="697229at2"/>
<proteinExistence type="inferred from homology"/>
<dbReference type="Pfam" id="PF14322">
    <property type="entry name" value="SusD-like_3"/>
    <property type="match status" value="1"/>
</dbReference>
<dbReference type="Pfam" id="PF07980">
    <property type="entry name" value="SusD_RagB"/>
    <property type="match status" value="1"/>
</dbReference>
<dbReference type="Gene3D" id="1.25.40.390">
    <property type="match status" value="2"/>
</dbReference>
<evidence type="ECO:0000259" key="6">
    <source>
        <dbReference type="Pfam" id="PF07980"/>
    </source>
</evidence>
<organism evidence="8 9">
    <name type="scientific">Chitinophaga filiformis</name>
    <name type="common">Myxococcus filiformis</name>
    <name type="synonym">Flexibacter filiformis</name>
    <dbReference type="NCBI Taxonomy" id="104663"/>
    <lineage>
        <taxon>Bacteria</taxon>
        <taxon>Pseudomonadati</taxon>
        <taxon>Bacteroidota</taxon>
        <taxon>Chitinophagia</taxon>
        <taxon>Chitinophagales</taxon>
        <taxon>Chitinophagaceae</taxon>
        <taxon>Chitinophaga</taxon>
    </lineage>
</organism>
<comment type="similarity">
    <text evidence="2">Belongs to the SusD family.</text>
</comment>
<reference evidence="8 9" key="1">
    <citation type="submission" date="2016-10" db="EMBL/GenBank/DDBJ databases">
        <authorList>
            <person name="de Groot N.N."/>
        </authorList>
    </citation>
    <scope>NUCLEOTIDE SEQUENCE [LARGE SCALE GENOMIC DNA]</scope>
    <source>
        <strain evidence="8 9">DSM 527</strain>
    </source>
</reference>
<dbReference type="SUPFAM" id="SSF48452">
    <property type="entry name" value="TPR-like"/>
    <property type="match status" value="1"/>
</dbReference>
<feature type="domain" description="RagB/SusD" evidence="6">
    <location>
        <begin position="336"/>
        <end position="455"/>
    </location>
</feature>
<keyword evidence="4" id="KW-0472">Membrane</keyword>
<dbReference type="InterPro" id="IPR033985">
    <property type="entry name" value="SusD-like_N"/>
</dbReference>
<evidence type="ECO:0000256" key="2">
    <source>
        <dbReference type="ARBA" id="ARBA00006275"/>
    </source>
</evidence>
<dbReference type="Proteomes" id="UP000199045">
    <property type="component" value="Unassembled WGS sequence"/>
</dbReference>
<evidence type="ECO:0000313" key="9">
    <source>
        <dbReference type="Proteomes" id="UP000199045"/>
    </source>
</evidence>
<evidence type="ECO:0000256" key="4">
    <source>
        <dbReference type="ARBA" id="ARBA00023136"/>
    </source>
</evidence>
<evidence type="ECO:0000256" key="3">
    <source>
        <dbReference type="ARBA" id="ARBA00022729"/>
    </source>
</evidence>
<dbReference type="InterPro" id="IPR011990">
    <property type="entry name" value="TPR-like_helical_dom_sf"/>
</dbReference>
<dbReference type="InterPro" id="IPR012944">
    <property type="entry name" value="SusD_RagB_dom"/>
</dbReference>
<evidence type="ECO:0000313" key="8">
    <source>
        <dbReference type="EMBL" id="SDF50764.1"/>
    </source>
</evidence>
<keyword evidence="3" id="KW-0732">Signal</keyword>
<dbReference type="RefSeq" id="WP_089830230.1">
    <property type="nucleotide sequence ID" value="NZ_FNBN01000002.1"/>
</dbReference>
<comment type="subcellular location">
    <subcellularLocation>
        <location evidence="1">Cell outer membrane</location>
    </subcellularLocation>
</comment>
<dbReference type="GO" id="GO:0009279">
    <property type="term" value="C:cell outer membrane"/>
    <property type="evidence" value="ECO:0007669"/>
    <property type="project" value="UniProtKB-SubCell"/>
</dbReference>
<feature type="domain" description="SusD-like N-terminal" evidence="7">
    <location>
        <begin position="97"/>
        <end position="224"/>
    </location>
</feature>
<dbReference type="PROSITE" id="PS51257">
    <property type="entry name" value="PROKAR_LIPOPROTEIN"/>
    <property type="match status" value="1"/>
</dbReference>
<name>A0A1G7LN21_CHIFI</name>
<dbReference type="STRING" id="104663.SAMN04488121_102125"/>
<gene>
    <name evidence="8" type="ORF">SAMN04488121_102125</name>
</gene>
<evidence type="ECO:0000259" key="7">
    <source>
        <dbReference type="Pfam" id="PF14322"/>
    </source>
</evidence>
<protein>
    <submittedName>
        <fullName evidence="8">SusD family protein</fullName>
    </submittedName>
</protein>
<accession>A0A1G7LN21</accession>
<evidence type="ECO:0000256" key="5">
    <source>
        <dbReference type="ARBA" id="ARBA00023237"/>
    </source>
</evidence>